<protein>
    <recommendedName>
        <fullName evidence="4">DUF4939 domain-containing protein</fullName>
    </recommendedName>
</protein>
<dbReference type="EMBL" id="AVOT02008598">
    <property type="protein sequence ID" value="MBW0486323.1"/>
    <property type="molecule type" value="Genomic_DNA"/>
</dbReference>
<evidence type="ECO:0000256" key="1">
    <source>
        <dbReference type="SAM" id="MobiDB-lite"/>
    </source>
</evidence>
<evidence type="ECO:0000313" key="3">
    <source>
        <dbReference type="Proteomes" id="UP000765509"/>
    </source>
</evidence>
<feature type="region of interest" description="Disordered" evidence="1">
    <location>
        <begin position="58"/>
        <end position="164"/>
    </location>
</feature>
<feature type="compositionally biased region" description="Basic and acidic residues" evidence="1">
    <location>
        <begin position="379"/>
        <end position="389"/>
    </location>
</feature>
<comment type="caution">
    <text evidence="2">The sequence shown here is derived from an EMBL/GenBank/DDBJ whole genome shotgun (WGS) entry which is preliminary data.</text>
</comment>
<proteinExistence type="predicted"/>
<dbReference type="Proteomes" id="UP000765509">
    <property type="component" value="Unassembled WGS sequence"/>
</dbReference>
<evidence type="ECO:0000313" key="2">
    <source>
        <dbReference type="EMBL" id="MBW0486323.1"/>
    </source>
</evidence>
<dbReference type="AlphaFoldDB" id="A0A9Q3GZN3"/>
<feature type="compositionally biased region" description="Polar residues" evidence="1">
    <location>
        <begin position="154"/>
        <end position="164"/>
    </location>
</feature>
<accession>A0A9Q3GZN3</accession>
<feature type="compositionally biased region" description="Low complexity" evidence="1">
    <location>
        <begin position="392"/>
        <end position="404"/>
    </location>
</feature>
<reference evidence="2" key="1">
    <citation type="submission" date="2021-03" db="EMBL/GenBank/DDBJ databases">
        <title>Draft genome sequence of rust myrtle Austropuccinia psidii MF-1, a brazilian biotype.</title>
        <authorList>
            <person name="Quecine M.C."/>
            <person name="Pachon D.M.R."/>
            <person name="Bonatelli M.L."/>
            <person name="Correr F.H."/>
            <person name="Franceschini L.M."/>
            <person name="Leite T.F."/>
            <person name="Margarido G.R.A."/>
            <person name="Almeida C.A."/>
            <person name="Ferrarezi J.A."/>
            <person name="Labate C.A."/>
        </authorList>
    </citation>
    <scope>NUCLEOTIDE SEQUENCE</scope>
    <source>
        <strain evidence="2">MF-1</strain>
    </source>
</reference>
<gene>
    <name evidence="2" type="ORF">O181_026038</name>
</gene>
<feature type="region of interest" description="Disordered" evidence="1">
    <location>
        <begin position="377"/>
        <end position="404"/>
    </location>
</feature>
<feature type="compositionally biased region" description="Acidic residues" evidence="1">
    <location>
        <begin position="118"/>
        <end position="132"/>
    </location>
</feature>
<organism evidence="2 3">
    <name type="scientific">Austropuccinia psidii MF-1</name>
    <dbReference type="NCBI Taxonomy" id="1389203"/>
    <lineage>
        <taxon>Eukaryota</taxon>
        <taxon>Fungi</taxon>
        <taxon>Dikarya</taxon>
        <taxon>Basidiomycota</taxon>
        <taxon>Pucciniomycotina</taxon>
        <taxon>Pucciniomycetes</taxon>
        <taxon>Pucciniales</taxon>
        <taxon>Sphaerophragmiaceae</taxon>
        <taxon>Austropuccinia</taxon>
    </lineage>
</organism>
<dbReference type="OrthoDB" id="2447685at2759"/>
<keyword evidence="3" id="KW-1185">Reference proteome</keyword>
<sequence>MLKQFHFELLQVLDFKFSFYSCHSIFILRIIPVKHSDPARQTRSQARAQAVLTSTLRAPLDGTPGVPQLKAHLDSEPNLEGAAPSRKEGKGPSRSSSFSGVVGSFPGLSSTNFKGPGYDDEEEEEISVEEEEHYGTEGVPAPMGASQGAGGPNLAQSTQPVSHQSEPSLLVIMQQMTPIMGNPQEASTSEASRLPAFKTPSMKAPECFDGTQTFKVISFIQSCELIFHNHLSNFSHDRKKALYATSFLIGRAAKWIEPYSPNLTNQDPNYLLNSWTLFESKLFNLSGDPNEVRKAEAELDSSIIKEGVYVSLYISYSESLVSRIEYQSERTLIHHFRRGSASRILDQFSSHLSRIDSLQGLMDITLELYTRCHQRKREKGPFQEKKPEALKSCSSHPQNSSSSN</sequence>
<name>A0A9Q3GZN3_9BASI</name>
<evidence type="ECO:0008006" key="4">
    <source>
        <dbReference type="Google" id="ProtNLM"/>
    </source>
</evidence>
<feature type="compositionally biased region" description="Low complexity" evidence="1">
    <location>
        <begin position="92"/>
        <end position="110"/>
    </location>
</feature>